<dbReference type="EMBL" id="GU474895">
    <property type="protein sequence ID" value="ADI18637.1"/>
    <property type="molecule type" value="Genomic_DNA"/>
</dbReference>
<reference evidence="1" key="1">
    <citation type="journal article" date="2011" name="Environ. Microbiol.">
        <title>Time-series analyses of Monterey Bay coastal microbial picoplankton using a 'genome proxy' microarray.</title>
        <authorList>
            <person name="Rich V.I."/>
            <person name="Pham V.D."/>
            <person name="Eppley J."/>
            <person name="Shi Y."/>
            <person name="DeLong E.F."/>
        </authorList>
    </citation>
    <scope>NUCLEOTIDE SEQUENCE</scope>
</reference>
<sequence>MAHRDRGNSGEVVKQHESRHSCANAACWGYNGSRSGTQAPPGIGLVPQRCRIPISFTLPPFQTREGFSRLASNVCVVDCRSH</sequence>
<dbReference type="AlphaFoldDB" id="E0XW46"/>
<proteinExistence type="predicted"/>
<protein>
    <submittedName>
        <fullName evidence="1">Uncharacterized protein</fullName>
    </submittedName>
</protein>
<evidence type="ECO:0000313" key="1">
    <source>
        <dbReference type="EMBL" id="ADI18637.1"/>
    </source>
</evidence>
<accession>E0XW46</accession>
<name>E0XW46_9PROT</name>
<organism evidence="1">
    <name type="scientific">uncultured Rhodospirillales bacterium HF4000_24M03</name>
    <dbReference type="NCBI Taxonomy" id="710788"/>
    <lineage>
        <taxon>Bacteria</taxon>
        <taxon>Pseudomonadati</taxon>
        <taxon>Pseudomonadota</taxon>
        <taxon>Alphaproteobacteria</taxon>
        <taxon>Rhodospirillales</taxon>
        <taxon>environmental samples</taxon>
    </lineage>
</organism>